<name>A0A5C4JUW9_9HYPH</name>
<dbReference type="InterPro" id="IPR005106">
    <property type="entry name" value="Asp/hSer_DH_NAD-bd"/>
</dbReference>
<dbReference type="Gene3D" id="3.30.360.10">
    <property type="entry name" value="Dihydrodipicolinate Reductase, domain 2"/>
    <property type="match status" value="1"/>
</dbReference>
<dbReference type="Pfam" id="PF03447">
    <property type="entry name" value="NAD_binding_3"/>
    <property type="match status" value="1"/>
</dbReference>
<dbReference type="GO" id="GO:0050661">
    <property type="term" value="F:NADP binding"/>
    <property type="evidence" value="ECO:0007669"/>
    <property type="project" value="InterPro"/>
</dbReference>
<evidence type="ECO:0000313" key="4">
    <source>
        <dbReference type="EMBL" id="TNB49024.1"/>
    </source>
</evidence>
<dbReference type="InterPro" id="IPR036291">
    <property type="entry name" value="NAD(P)-bd_dom_sf"/>
</dbReference>
<evidence type="ECO:0000259" key="3">
    <source>
        <dbReference type="Pfam" id="PF03447"/>
    </source>
</evidence>
<dbReference type="PANTHER" id="PTHR31873">
    <property type="entry name" value="L-ASPARTATE DEHYDROGENASE-RELATED"/>
    <property type="match status" value="1"/>
</dbReference>
<reference evidence="4 5" key="2">
    <citation type="submission" date="2019-06" db="EMBL/GenBank/DDBJ databases">
        <title>Martelella lutilitoris sp. nov., isolated from a tidal mudflat.</title>
        <authorList>
            <person name="Kim Y.-J."/>
        </authorList>
    </citation>
    <scope>NUCLEOTIDE SEQUENCE [LARGE SCALE GENOMIC DNA]</scope>
    <source>
        <strain evidence="4 5">GH2-6</strain>
    </source>
</reference>
<feature type="domain" description="Aspartate dehydrogenase" evidence="2">
    <location>
        <begin position="172"/>
        <end position="233"/>
    </location>
</feature>
<dbReference type="Proteomes" id="UP000307874">
    <property type="component" value="Unassembled WGS sequence"/>
</dbReference>
<accession>A0A5C4JUW9</accession>
<sequence>MTDPLSEHRETCVVLGYGRIGRRVARALAAGDNGPVLAGVVARDAQAVAADPAVRVFADLDAALATAPDLIVECASPATLAAAGSDILVAGVDLVALSLTAFADPAVEARLREAADAGPGRLSIPSGAAAALPLLRVARKAGIEKVRFRQTYLPSHWAKISGETDALQFTGSFFEGSVRAAASRFPFNLNAAVGVALAGLGLDDTTIELVGDPAIGNMRYALDIESLGAPIRLDIGPYRDRPSEGPDHTAYSILAMLAARSDAIIF</sequence>
<dbReference type="SUPFAM" id="SSF55347">
    <property type="entry name" value="Glyceraldehyde-3-phosphate dehydrogenase-like, C-terminal domain"/>
    <property type="match status" value="1"/>
</dbReference>
<evidence type="ECO:0000256" key="1">
    <source>
        <dbReference type="ARBA" id="ARBA00008331"/>
    </source>
</evidence>
<evidence type="ECO:0000259" key="2">
    <source>
        <dbReference type="Pfam" id="PF01958"/>
    </source>
</evidence>
<keyword evidence="5" id="KW-1185">Reference proteome</keyword>
<gene>
    <name evidence="4" type="ORF">FF124_03250</name>
</gene>
<dbReference type="PANTHER" id="PTHR31873:SF6">
    <property type="entry name" value="ASPARTATE DEHYDROGENASE DOMAIN-CONTAINING PROTEIN"/>
    <property type="match status" value="1"/>
</dbReference>
<proteinExistence type="inferred from homology"/>
<dbReference type="GO" id="GO:0009435">
    <property type="term" value="P:NAD+ biosynthetic process"/>
    <property type="evidence" value="ECO:0007669"/>
    <property type="project" value="InterPro"/>
</dbReference>
<dbReference type="InterPro" id="IPR002811">
    <property type="entry name" value="Asp_DH"/>
</dbReference>
<comment type="caution">
    <text evidence="4">The sequence shown here is derived from an EMBL/GenBank/DDBJ whole genome shotgun (WGS) entry which is preliminary data.</text>
</comment>
<feature type="domain" description="Aspartate/homoserine dehydrogenase NAD-binding" evidence="3">
    <location>
        <begin position="16"/>
        <end position="121"/>
    </location>
</feature>
<organism evidence="4 5">
    <name type="scientific">Martelella lutilitoris</name>
    <dbReference type="NCBI Taxonomy" id="2583532"/>
    <lineage>
        <taxon>Bacteria</taxon>
        <taxon>Pseudomonadati</taxon>
        <taxon>Pseudomonadota</taxon>
        <taxon>Alphaproteobacteria</taxon>
        <taxon>Hyphomicrobiales</taxon>
        <taxon>Aurantimonadaceae</taxon>
        <taxon>Martelella</taxon>
    </lineage>
</organism>
<dbReference type="RefSeq" id="WP_138747059.1">
    <property type="nucleotide sequence ID" value="NZ_VCLB01000002.1"/>
</dbReference>
<protein>
    <submittedName>
        <fullName evidence="4">DUF108 domain-containing protein</fullName>
    </submittedName>
</protein>
<dbReference type="Gene3D" id="3.40.50.720">
    <property type="entry name" value="NAD(P)-binding Rossmann-like Domain"/>
    <property type="match status" value="1"/>
</dbReference>
<reference evidence="4 5" key="1">
    <citation type="submission" date="2019-05" db="EMBL/GenBank/DDBJ databases">
        <authorList>
            <person name="Lee S.D."/>
        </authorList>
    </citation>
    <scope>NUCLEOTIDE SEQUENCE [LARGE SCALE GENOMIC DNA]</scope>
    <source>
        <strain evidence="4 5">GH2-6</strain>
    </source>
</reference>
<dbReference type="Pfam" id="PF01958">
    <property type="entry name" value="Asp_DH_C"/>
    <property type="match status" value="1"/>
</dbReference>
<evidence type="ECO:0000313" key="5">
    <source>
        <dbReference type="Proteomes" id="UP000307874"/>
    </source>
</evidence>
<dbReference type="EMBL" id="VCLB01000002">
    <property type="protein sequence ID" value="TNB49024.1"/>
    <property type="molecule type" value="Genomic_DNA"/>
</dbReference>
<dbReference type="SUPFAM" id="SSF51735">
    <property type="entry name" value="NAD(P)-binding Rossmann-fold domains"/>
    <property type="match status" value="1"/>
</dbReference>
<dbReference type="AlphaFoldDB" id="A0A5C4JUW9"/>
<dbReference type="OrthoDB" id="8456681at2"/>
<dbReference type="GO" id="GO:0033735">
    <property type="term" value="F:aspartate dehydrogenase [NAD(P)+] activity"/>
    <property type="evidence" value="ECO:0007669"/>
    <property type="project" value="InterPro"/>
</dbReference>
<comment type="similarity">
    <text evidence="1">Belongs to the L-aspartate dehydrogenase family.</text>
</comment>